<dbReference type="Proteomes" id="UP000199671">
    <property type="component" value="Unassembled WGS sequence"/>
</dbReference>
<keyword evidence="2" id="KW-0812">Transmembrane</keyword>
<accession>A0A1G9Z8A8</accession>
<feature type="region of interest" description="Disordered" evidence="1">
    <location>
        <begin position="66"/>
        <end position="108"/>
    </location>
</feature>
<feature type="compositionally biased region" description="Polar residues" evidence="1">
    <location>
        <begin position="66"/>
        <end position="94"/>
    </location>
</feature>
<proteinExistence type="predicted"/>
<keyword evidence="2" id="KW-0472">Membrane</keyword>
<dbReference type="RefSeq" id="WP_092612411.1">
    <property type="nucleotide sequence ID" value="NZ_FNHU01000016.1"/>
</dbReference>
<evidence type="ECO:0000313" key="3">
    <source>
        <dbReference type="EMBL" id="SDN17550.1"/>
    </source>
</evidence>
<protein>
    <submittedName>
        <fullName evidence="3">Uncharacterized protein</fullName>
    </submittedName>
</protein>
<name>A0A1G9Z8A8_9ACTO</name>
<keyword evidence="2" id="KW-1133">Transmembrane helix</keyword>
<evidence type="ECO:0000313" key="4">
    <source>
        <dbReference type="Proteomes" id="UP000199671"/>
    </source>
</evidence>
<gene>
    <name evidence="3" type="ORF">SAMN04487766_11645</name>
</gene>
<evidence type="ECO:0000256" key="1">
    <source>
        <dbReference type="SAM" id="MobiDB-lite"/>
    </source>
</evidence>
<sequence>MPRENEQAVLDSARVHHARLRDALERGRVPGRSRAQAPRLIASLVVAALACSGCVGYAYISTHLDSTRNPSGMSVSTDIATEHATNAPASTQPTDAAAQAAQEAEAEQ</sequence>
<organism evidence="3 4">
    <name type="scientific">Actinomyces ruminicola</name>
    <dbReference type="NCBI Taxonomy" id="332524"/>
    <lineage>
        <taxon>Bacteria</taxon>
        <taxon>Bacillati</taxon>
        <taxon>Actinomycetota</taxon>
        <taxon>Actinomycetes</taxon>
        <taxon>Actinomycetales</taxon>
        <taxon>Actinomycetaceae</taxon>
        <taxon>Actinomyces</taxon>
    </lineage>
</organism>
<dbReference type="OrthoDB" id="3260433at2"/>
<feature type="compositionally biased region" description="Low complexity" evidence="1">
    <location>
        <begin position="96"/>
        <end position="108"/>
    </location>
</feature>
<feature type="transmembrane region" description="Helical" evidence="2">
    <location>
        <begin position="40"/>
        <end position="60"/>
    </location>
</feature>
<dbReference type="EMBL" id="FNHU01000016">
    <property type="protein sequence ID" value="SDN17550.1"/>
    <property type="molecule type" value="Genomic_DNA"/>
</dbReference>
<dbReference type="AlphaFoldDB" id="A0A1G9Z8A8"/>
<reference evidence="3 4" key="1">
    <citation type="submission" date="2016-10" db="EMBL/GenBank/DDBJ databases">
        <authorList>
            <person name="de Groot N.N."/>
        </authorList>
    </citation>
    <scope>NUCLEOTIDE SEQUENCE [LARGE SCALE GENOMIC DNA]</scope>
    <source>
        <strain evidence="3 4">KPR-7B</strain>
    </source>
</reference>
<evidence type="ECO:0000256" key="2">
    <source>
        <dbReference type="SAM" id="Phobius"/>
    </source>
</evidence>